<organism evidence="2 3">
    <name type="scientific">Absidia repens</name>
    <dbReference type="NCBI Taxonomy" id="90262"/>
    <lineage>
        <taxon>Eukaryota</taxon>
        <taxon>Fungi</taxon>
        <taxon>Fungi incertae sedis</taxon>
        <taxon>Mucoromycota</taxon>
        <taxon>Mucoromycotina</taxon>
        <taxon>Mucoromycetes</taxon>
        <taxon>Mucorales</taxon>
        <taxon>Cunninghamellaceae</taxon>
        <taxon>Absidia</taxon>
    </lineage>
</organism>
<feature type="compositionally biased region" description="Low complexity" evidence="1">
    <location>
        <begin position="478"/>
        <end position="500"/>
    </location>
</feature>
<comment type="caution">
    <text evidence="2">The sequence shown here is derived from an EMBL/GenBank/DDBJ whole genome shotgun (WGS) entry which is preliminary data.</text>
</comment>
<protein>
    <submittedName>
        <fullName evidence="2">Uncharacterized protein</fullName>
    </submittedName>
</protein>
<dbReference type="AlphaFoldDB" id="A0A1X2IM73"/>
<dbReference type="Proteomes" id="UP000193560">
    <property type="component" value="Unassembled WGS sequence"/>
</dbReference>
<gene>
    <name evidence="2" type="ORF">BCR42DRAFT_411781</name>
</gene>
<evidence type="ECO:0000313" key="2">
    <source>
        <dbReference type="EMBL" id="ORZ18879.1"/>
    </source>
</evidence>
<dbReference type="EMBL" id="MCGE01000008">
    <property type="protein sequence ID" value="ORZ18879.1"/>
    <property type="molecule type" value="Genomic_DNA"/>
</dbReference>
<evidence type="ECO:0000313" key="3">
    <source>
        <dbReference type="Proteomes" id="UP000193560"/>
    </source>
</evidence>
<proteinExistence type="predicted"/>
<keyword evidence="3" id="KW-1185">Reference proteome</keyword>
<reference evidence="2 3" key="1">
    <citation type="submission" date="2016-07" db="EMBL/GenBank/DDBJ databases">
        <title>Pervasive Adenine N6-methylation of Active Genes in Fungi.</title>
        <authorList>
            <consortium name="DOE Joint Genome Institute"/>
            <person name="Mondo S.J."/>
            <person name="Dannebaum R.O."/>
            <person name="Kuo R.C."/>
            <person name="Labutti K."/>
            <person name="Haridas S."/>
            <person name="Kuo A."/>
            <person name="Salamov A."/>
            <person name="Ahrendt S.R."/>
            <person name="Lipzen A."/>
            <person name="Sullivan W."/>
            <person name="Andreopoulos W.B."/>
            <person name="Clum A."/>
            <person name="Lindquist E."/>
            <person name="Daum C."/>
            <person name="Ramamoorthy G.K."/>
            <person name="Gryganskyi A."/>
            <person name="Culley D."/>
            <person name="Magnuson J.K."/>
            <person name="James T.Y."/>
            <person name="O'Malley M.A."/>
            <person name="Stajich J.E."/>
            <person name="Spatafora J.W."/>
            <person name="Visel A."/>
            <person name="Grigoriev I.V."/>
        </authorList>
    </citation>
    <scope>NUCLEOTIDE SEQUENCE [LARGE SCALE GENOMIC DNA]</scope>
    <source>
        <strain evidence="2 3">NRRL 1336</strain>
    </source>
</reference>
<dbReference type="OrthoDB" id="2288255at2759"/>
<sequence length="508" mass="56521">MKALPFTTIPQQIHMSKSPNHVEQLILDAIEELRPINDQLTFSDLYNHLRCHIIKSFKDNRDVQHCRSYWMKNIYSACNRVGVQIDKGPTEKETLLDILKDISTNNPTKSSSAKTLTPSDKLRIQAIYDTMDETKMWTLSTGKKVETTMRTLAMSCEYEHPCHSLILDVNDTTWDDYFTKEELMEIEAYNDLTFPPLPSELAAFLDNLSTAKNAKEARQLIFANGLDDSDVESCKWAKTAVISAAQLFDGSPIGVDFARISEGDLLVRPWNMLSSAFETSLLEACPGEVTSEASTTAMNLKRGLGGVERKDRIKCAPKVDLLYRKGNVELGCMEAGREQGILTGSSSTKELNCGWLKLPKTLKDMLYTMTVRLPALTNKLYATGFIVMGSKLMMMVVTCPCGYVAKVSRTKDIFFPTNTTMFPEAMKKILSLVWTGRMLMESTILLLSSAPSSSSSSPTLIKRQNRFAEPDSLLQPAFHPSHSSFSSSTSSASSSSSASPVKKRKSIL</sequence>
<evidence type="ECO:0000256" key="1">
    <source>
        <dbReference type="SAM" id="MobiDB-lite"/>
    </source>
</evidence>
<accession>A0A1X2IM73</accession>
<feature type="region of interest" description="Disordered" evidence="1">
    <location>
        <begin position="474"/>
        <end position="508"/>
    </location>
</feature>
<name>A0A1X2IM73_9FUNG</name>